<protein>
    <submittedName>
        <fullName evidence="2">Uncharacterized protein</fullName>
    </submittedName>
</protein>
<evidence type="ECO:0000313" key="3">
    <source>
        <dbReference type="Proteomes" id="UP000287651"/>
    </source>
</evidence>
<feature type="region of interest" description="Disordered" evidence="1">
    <location>
        <begin position="1"/>
        <end position="33"/>
    </location>
</feature>
<reference evidence="2 3" key="1">
    <citation type="journal article" date="2014" name="Agronomy (Basel)">
        <title>A Draft Genome Sequence for Ensete ventricosum, the Drought-Tolerant Tree Against Hunger.</title>
        <authorList>
            <person name="Harrison J."/>
            <person name="Moore K.A."/>
            <person name="Paszkiewicz K."/>
            <person name="Jones T."/>
            <person name="Grant M."/>
            <person name="Ambacheew D."/>
            <person name="Muzemil S."/>
            <person name="Studholme D.J."/>
        </authorList>
    </citation>
    <scope>NUCLEOTIDE SEQUENCE [LARGE SCALE GENOMIC DNA]</scope>
</reference>
<dbReference type="Proteomes" id="UP000287651">
    <property type="component" value="Unassembled WGS sequence"/>
</dbReference>
<sequence length="58" mass="6293">ESRGQQPDLVPRETSSELGGPLSSHRSCPRRDLYVGDNGGASVAENLAHHKLTKILRV</sequence>
<accession>A0A426ZI29</accession>
<proteinExistence type="predicted"/>
<organism evidence="2 3">
    <name type="scientific">Ensete ventricosum</name>
    <name type="common">Abyssinian banana</name>
    <name type="synonym">Musa ensete</name>
    <dbReference type="NCBI Taxonomy" id="4639"/>
    <lineage>
        <taxon>Eukaryota</taxon>
        <taxon>Viridiplantae</taxon>
        <taxon>Streptophyta</taxon>
        <taxon>Embryophyta</taxon>
        <taxon>Tracheophyta</taxon>
        <taxon>Spermatophyta</taxon>
        <taxon>Magnoliopsida</taxon>
        <taxon>Liliopsida</taxon>
        <taxon>Zingiberales</taxon>
        <taxon>Musaceae</taxon>
        <taxon>Ensete</taxon>
    </lineage>
</organism>
<feature type="non-terminal residue" evidence="2">
    <location>
        <position position="58"/>
    </location>
</feature>
<dbReference type="EMBL" id="AMZH03006516">
    <property type="protein sequence ID" value="RRT63628.1"/>
    <property type="molecule type" value="Genomic_DNA"/>
</dbReference>
<comment type="caution">
    <text evidence="2">The sequence shown here is derived from an EMBL/GenBank/DDBJ whole genome shotgun (WGS) entry which is preliminary data.</text>
</comment>
<gene>
    <name evidence="2" type="ORF">B296_00034614</name>
</gene>
<name>A0A426ZI29_ENSVE</name>
<dbReference type="AlphaFoldDB" id="A0A426ZI29"/>
<evidence type="ECO:0000313" key="2">
    <source>
        <dbReference type="EMBL" id="RRT63628.1"/>
    </source>
</evidence>
<evidence type="ECO:0000256" key="1">
    <source>
        <dbReference type="SAM" id="MobiDB-lite"/>
    </source>
</evidence>
<feature type="non-terminal residue" evidence="2">
    <location>
        <position position="1"/>
    </location>
</feature>